<feature type="non-terminal residue" evidence="1">
    <location>
        <position position="255"/>
    </location>
</feature>
<gene>
    <name evidence="1" type="ORF">S01H1_03046</name>
</gene>
<feature type="non-terminal residue" evidence="1">
    <location>
        <position position="1"/>
    </location>
</feature>
<comment type="caution">
    <text evidence="1">The sequence shown here is derived from an EMBL/GenBank/DDBJ whole genome shotgun (WGS) entry which is preliminary data.</text>
</comment>
<organism evidence="1">
    <name type="scientific">marine sediment metagenome</name>
    <dbReference type="NCBI Taxonomy" id="412755"/>
    <lineage>
        <taxon>unclassified sequences</taxon>
        <taxon>metagenomes</taxon>
        <taxon>ecological metagenomes</taxon>
    </lineage>
</organism>
<dbReference type="EMBL" id="BARS01001598">
    <property type="protein sequence ID" value="GAF73934.1"/>
    <property type="molecule type" value="Genomic_DNA"/>
</dbReference>
<accession>X0RYN9</accession>
<name>X0RYN9_9ZZZZ</name>
<reference evidence="1" key="1">
    <citation type="journal article" date="2014" name="Front. Microbiol.">
        <title>High frequency of phylogenetically diverse reductive dehalogenase-homologous genes in deep subseafloor sedimentary metagenomes.</title>
        <authorList>
            <person name="Kawai M."/>
            <person name="Futagami T."/>
            <person name="Toyoda A."/>
            <person name="Takaki Y."/>
            <person name="Nishi S."/>
            <person name="Hori S."/>
            <person name="Arai W."/>
            <person name="Tsubouchi T."/>
            <person name="Morono Y."/>
            <person name="Uchiyama I."/>
            <person name="Ito T."/>
            <person name="Fujiyama A."/>
            <person name="Inagaki F."/>
            <person name="Takami H."/>
        </authorList>
    </citation>
    <scope>NUCLEOTIDE SEQUENCE</scope>
    <source>
        <strain evidence="1">Expedition CK06-06</strain>
    </source>
</reference>
<evidence type="ECO:0000313" key="1">
    <source>
        <dbReference type="EMBL" id="GAF73934.1"/>
    </source>
</evidence>
<dbReference type="AlphaFoldDB" id="X0RYN9"/>
<sequence>LDIQSNKLHFGPFAAENYEGVEARCVITGDFDIQVDFDLDQYPSTNSWRLDFSISEQGSGNDWAYAGIEYDAGGRHYIAVVADDGVASYNVTEATSHTSGKLRIVRIGYDFHFYYWTGSAWDEIGSGYTWSGTGWGDGTFNLALNMTAWGSSTTVEGSYDNFTVNSADEITGYLGETGDRAAQQVWDGDFELVYHFDQPPEGDADEILDSTVNAIHGQTVGTGGTALLVDALMGKGVYLEDEDRIEFELGQALVE</sequence>
<proteinExistence type="predicted"/>
<dbReference type="Gene3D" id="2.60.120.200">
    <property type="match status" value="1"/>
</dbReference>
<protein>
    <submittedName>
        <fullName evidence="1">Uncharacterized protein</fullName>
    </submittedName>
</protein>